<gene>
    <name evidence="2" type="ORF">M8523_31185</name>
</gene>
<reference evidence="2" key="1">
    <citation type="submission" date="2022-05" db="EMBL/GenBank/DDBJ databases">
        <authorList>
            <person name="Pankratov T."/>
        </authorList>
    </citation>
    <scope>NUCLEOTIDE SEQUENCE</scope>
    <source>
        <strain evidence="2">BP6-180914</strain>
    </source>
</reference>
<keyword evidence="3" id="KW-1185">Reference proteome</keyword>
<protein>
    <recommendedName>
        <fullName evidence="4">Secreted protein</fullName>
    </recommendedName>
</protein>
<feature type="chain" id="PRO_5041237072" description="Secreted protein" evidence="1">
    <location>
        <begin position="21"/>
        <end position="120"/>
    </location>
</feature>
<dbReference type="EMBL" id="JAMOIM010000048">
    <property type="protein sequence ID" value="MCW6512384.1"/>
    <property type="molecule type" value="Genomic_DNA"/>
</dbReference>
<dbReference type="AlphaFoldDB" id="A0AA41Z288"/>
<evidence type="ECO:0000313" key="2">
    <source>
        <dbReference type="EMBL" id="MCW6512384.1"/>
    </source>
</evidence>
<evidence type="ECO:0000313" key="3">
    <source>
        <dbReference type="Proteomes" id="UP001165667"/>
    </source>
</evidence>
<keyword evidence="1" id="KW-0732">Signal</keyword>
<feature type="signal peptide" evidence="1">
    <location>
        <begin position="1"/>
        <end position="20"/>
    </location>
</feature>
<comment type="caution">
    <text evidence="2">The sequence shown here is derived from an EMBL/GenBank/DDBJ whole genome shotgun (WGS) entry which is preliminary data.</text>
</comment>
<sequence length="120" mass="12508">MTTFVSALTGLLLLASTAMARETDAGGVPARDDSIVHEPAKMKPAERCLTKLDTSEPSSGSVDVLLGSPSVAGTRAPCEDVFTTRDCAYKRSCASLLVEKANLSPEDSPPRCACSASCSR</sequence>
<proteinExistence type="predicted"/>
<evidence type="ECO:0008006" key="4">
    <source>
        <dbReference type="Google" id="ProtNLM"/>
    </source>
</evidence>
<name>A0AA41Z288_9HYPH</name>
<evidence type="ECO:0000256" key="1">
    <source>
        <dbReference type="SAM" id="SignalP"/>
    </source>
</evidence>
<accession>A0AA41Z288</accession>
<dbReference type="Proteomes" id="UP001165667">
    <property type="component" value="Unassembled WGS sequence"/>
</dbReference>
<dbReference type="RefSeq" id="WP_282588760.1">
    <property type="nucleotide sequence ID" value="NZ_JAMOIM010000048.1"/>
</dbReference>
<organism evidence="2 3">
    <name type="scientific">Lichenifustis flavocetrariae</name>
    <dbReference type="NCBI Taxonomy" id="2949735"/>
    <lineage>
        <taxon>Bacteria</taxon>
        <taxon>Pseudomonadati</taxon>
        <taxon>Pseudomonadota</taxon>
        <taxon>Alphaproteobacteria</taxon>
        <taxon>Hyphomicrobiales</taxon>
        <taxon>Lichenihabitantaceae</taxon>
        <taxon>Lichenifustis</taxon>
    </lineage>
</organism>